<dbReference type="EMBL" id="CP036274">
    <property type="protein sequence ID" value="QDU26083.1"/>
    <property type="molecule type" value="Genomic_DNA"/>
</dbReference>
<dbReference type="PROSITE" id="PS50109">
    <property type="entry name" value="HIS_KIN"/>
    <property type="match status" value="1"/>
</dbReference>
<dbReference type="FunFam" id="3.30.565.10:FF:000006">
    <property type="entry name" value="Sensor histidine kinase WalK"/>
    <property type="match status" value="1"/>
</dbReference>
<protein>
    <recommendedName>
        <fullName evidence="2">histidine kinase</fullName>
        <ecNumber evidence="2">2.7.13.3</ecNumber>
    </recommendedName>
</protein>
<dbReference type="Gene3D" id="3.40.50.2300">
    <property type="match status" value="1"/>
</dbReference>
<feature type="domain" description="PAS" evidence="9">
    <location>
        <begin position="9"/>
        <end position="86"/>
    </location>
</feature>
<feature type="domain" description="Histidine kinase" evidence="7">
    <location>
        <begin position="157"/>
        <end position="375"/>
    </location>
</feature>
<dbReference type="Gene3D" id="3.30.450.20">
    <property type="entry name" value="PAS domain"/>
    <property type="match status" value="1"/>
</dbReference>
<dbReference type="SMART" id="SM00091">
    <property type="entry name" value="PAS"/>
    <property type="match status" value="1"/>
</dbReference>
<dbReference type="SMART" id="SM00387">
    <property type="entry name" value="HATPase_c"/>
    <property type="match status" value="1"/>
</dbReference>
<dbReference type="NCBIfam" id="TIGR00229">
    <property type="entry name" value="sensory_box"/>
    <property type="match status" value="1"/>
</dbReference>
<dbReference type="PROSITE" id="PS50110">
    <property type="entry name" value="RESPONSE_REGULATORY"/>
    <property type="match status" value="1"/>
</dbReference>
<proteinExistence type="predicted"/>
<keyword evidence="12" id="KW-1185">Reference proteome</keyword>
<dbReference type="Pfam" id="PF13426">
    <property type="entry name" value="PAS_9"/>
    <property type="match status" value="1"/>
</dbReference>
<dbReference type="Pfam" id="PF02518">
    <property type="entry name" value="HATPase_c"/>
    <property type="match status" value="1"/>
</dbReference>
<dbReference type="Gene3D" id="1.10.287.130">
    <property type="match status" value="1"/>
</dbReference>
<dbReference type="InterPro" id="IPR036097">
    <property type="entry name" value="HisK_dim/P_sf"/>
</dbReference>
<dbReference type="PROSITE" id="PS50112">
    <property type="entry name" value="PAS"/>
    <property type="match status" value="1"/>
</dbReference>
<evidence type="ECO:0000313" key="12">
    <source>
        <dbReference type="Proteomes" id="UP000315017"/>
    </source>
</evidence>
<keyword evidence="4 11" id="KW-0808">Transferase</keyword>
<dbReference type="SUPFAM" id="SSF55874">
    <property type="entry name" value="ATPase domain of HSP90 chaperone/DNA topoisomerase II/histidine kinase"/>
    <property type="match status" value="1"/>
</dbReference>
<evidence type="ECO:0000256" key="3">
    <source>
        <dbReference type="ARBA" id="ARBA00022553"/>
    </source>
</evidence>
<dbReference type="PRINTS" id="PR00344">
    <property type="entry name" value="BCTRLSENSOR"/>
</dbReference>
<gene>
    <name evidence="11" type="primary">luxQ_2</name>
    <name evidence="11" type="ORF">ETAA8_11570</name>
</gene>
<dbReference type="PANTHER" id="PTHR43547:SF2">
    <property type="entry name" value="HYBRID SIGNAL TRANSDUCTION HISTIDINE KINASE C"/>
    <property type="match status" value="1"/>
</dbReference>
<comment type="catalytic activity">
    <reaction evidence="1">
        <text>ATP + protein L-histidine = ADP + protein N-phospho-L-histidine.</text>
        <dbReference type="EC" id="2.7.13.3"/>
    </reaction>
</comment>
<dbReference type="PROSITE" id="PS50113">
    <property type="entry name" value="PAC"/>
    <property type="match status" value="1"/>
</dbReference>
<evidence type="ECO:0000259" key="9">
    <source>
        <dbReference type="PROSITE" id="PS50112"/>
    </source>
</evidence>
<dbReference type="InterPro" id="IPR003594">
    <property type="entry name" value="HATPase_dom"/>
</dbReference>
<evidence type="ECO:0000256" key="4">
    <source>
        <dbReference type="ARBA" id="ARBA00022679"/>
    </source>
</evidence>
<dbReference type="SUPFAM" id="SSF47384">
    <property type="entry name" value="Homodimeric domain of signal transducing histidine kinase"/>
    <property type="match status" value="1"/>
</dbReference>
<dbReference type="InterPro" id="IPR003661">
    <property type="entry name" value="HisK_dim/P_dom"/>
</dbReference>
<feature type="domain" description="Response regulatory" evidence="8">
    <location>
        <begin position="397"/>
        <end position="514"/>
    </location>
</feature>
<dbReference type="SMART" id="SM00388">
    <property type="entry name" value="HisKA"/>
    <property type="match status" value="1"/>
</dbReference>
<name>A0A517Y766_9BACT</name>
<keyword evidence="3 6" id="KW-0597">Phosphoprotein</keyword>
<keyword evidence="5 11" id="KW-0418">Kinase</keyword>
<dbReference type="Pfam" id="PF00512">
    <property type="entry name" value="HisKA"/>
    <property type="match status" value="1"/>
</dbReference>
<evidence type="ECO:0000259" key="8">
    <source>
        <dbReference type="PROSITE" id="PS50110"/>
    </source>
</evidence>
<evidence type="ECO:0000256" key="5">
    <source>
        <dbReference type="ARBA" id="ARBA00022777"/>
    </source>
</evidence>
<organism evidence="11 12">
    <name type="scientific">Anatilimnocola aggregata</name>
    <dbReference type="NCBI Taxonomy" id="2528021"/>
    <lineage>
        <taxon>Bacteria</taxon>
        <taxon>Pseudomonadati</taxon>
        <taxon>Planctomycetota</taxon>
        <taxon>Planctomycetia</taxon>
        <taxon>Pirellulales</taxon>
        <taxon>Pirellulaceae</taxon>
        <taxon>Anatilimnocola</taxon>
    </lineage>
</organism>
<dbReference type="CDD" id="cd17580">
    <property type="entry name" value="REC_2_DhkD-like"/>
    <property type="match status" value="1"/>
</dbReference>
<evidence type="ECO:0000313" key="11">
    <source>
        <dbReference type="EMBL" id="QDU26083.1"/>
    </source>
</evidence>
<dbReference type="InterPro" id="IPR005467">
    <property type="entry name" value="His_kinase_dom"/>
</dbReference>
<dbReference type="InterPro" id="IPR000700">
    <property type="entry name" value="PAS-assoc_C"/>
</dbReference>
<dbReference type="SUPFAM" id="SSF52172">
    <property type="entry name" value="CheY-like"/>
    <property type="match status" value="1"/>
</dbReference>
<dbReference type="InterPro" id="IPR011006">
    <property type="entry name" value="CheY-like_superfamily"/>
</dbReference>
<evidence type="ECO:0000256" key="2">
    <source>
        <dbReference type="ARBA" id="ARBA00012438"/>
    </source>
</evidence>
<dbReference type="Pfam" id="PF00072">
    <property type="entry name" value="Response_reg"/>
    <property type="match status" value="1"/>
</dbReference>
<dbReference type="InterPro" id="IPR000014">
    <property type="entry name" value="PAS"/>
</dbReference>
<dbReference type="InterPro" id="IPR004358">
    <property type="entry name" value="Sig_transdc_His_kin-like_C"/>
</dbReference>
<dbReference type="SMART" id="SM00448">
    <property type="entry name" value="REC"/>
    <property type="match status" value="1"/>
</dbReference>
<reference evidence="11 12" key="1">
    <citation type="submission" date="2019-02" db="EMBL/GenBank/DDBJ databases">
        <title>Deep-cultivation of Planctomycetes and their phenomic and genomic characterization uncovers novel biology.</title>
        <authorList>
            <person name="Wiegand S."/>
            <person name="Jogler M."/>
            <person name="Boedeker C."/>
            <person name="Pinto D."/>
            <person name="Vollmers J."/>
            <person name="Rivas-Marin E."/>
            <person name="Kohn T."/>
            <person name="Peeters S.H."/>
            <person name="Heuer A."/>
            <person name="Rast P."/>
            <person name="Oberbeckmann S."/>
            <person name="Bunk B."/>
            <person name="Jeske O."/>
            <person name="Meyerdierks A."/>
            <person name="Storesund J.E."/>
            <person name="Kallscheuer N."/>
            <person name="Luecker S."/>
            <person name="Lage O.M."/>
            <person name="Pohl T."/>
            <person name="Merkel B.J."/>
            <person name="Hornburger P."/>
            <person name="Mueller R.-W."/>
            <person name="Bruemmer F."/>
            <person name="Labrenz M."/>
            <person name="Spormann A.M."/>
            <person name="Op den Camp H."/>
            <person name="Overmann J."/>
            <person name="Amann R."/>
            <person name="Jetten M.S.M."/>
            <person name="Mascher T."/>
            <person name="Medema M.H."/>
            <person name="Devos D.P."/>
            <person name="Kaster A.-K."/>
            <person name="Ovreas L."/>
            <person name="Rohde M."/>
            <person name="Galperin M.Y."/>
            <person name="Jogler C."/>
        </authorList>
    </citation>
    <scope>NUCLEOTIDE SEQUENCE [LARGE SCALE GENOMIC DNA]</scope>
    <source>
        <strain evidence="11 12">ETA_A8</strain>
    </source>
</reference>
<dbReference type="CDD" id="cd00082">
    <property type="entry name" value="HisKA"/>
    <property type="match status" value="1"/>
</dbReference>
<dbReference type="KEGG" id="aagg:ETAA8_11570"/>
<dbReference type="CDD" id="cd00075">
    <property type="entry name" value="HATPase"/>
    <property type="match status" value="1"/>
</dbReference>
<accession>A0A517Y766</accession>
<dbReference type="InterPro" id="IPR036890">
    <property type="entry name" value="HATPase_C_sf"/>
</dbReference>
<dbReference type="InterPro" id="IPR035965">
    <property type="entry name" value="PAS-like_dom_sf"/>
</dbReference>
<evidence type="ECO:0000256" key="1">
    <source>
        <dbReference type="ARBA" id="ARBA00000085"/>
    </source>
</evidence>
<evidence type="ECO:0000259" key="7">
    <source>
        <dbReference type="PROSITE" id="PS50109"/>
    </source>
</evidence>
<dbReference type="Gene3D" id="3.30.565.10">
    <property type="entry name" value="Histidine kinase-like ATPase, C-terminal domain"/>
    <property type="match status" value="1"/>
</dbReference>
<feature type="modified residue" description="4-aspartylphosphate" evidence="6">
    <location>
        <position position="446"/>
    </location>
</feature>
<feature type="domain" description="PAC" evidence="10">
    <location>
        <begin position="88"/>
        <end position="140"/>
    </location>
</feature>
<dbReference type="AlphaFoldDB" id="A0A517Y766"/>
<sequence length="520" mass="57507">MDSENTQLSNQQLRSKFELLATDATEYAVFLVDLDGRLICWNVGAEHLFGYQSPEIVGQHFSRFFTPDDILTGQPEYELKTALATGRVESNRWQLRKDGSQFWCHANVTPLLDEHKQTRSFARVMHDLTENVAVKTQRERADGLAEANRNKEEFMALLSHELRSPLSPIRNALNILRQMKTNDPLIEQAGNIIDRQVGVMVKLVDDLLDISRITKGKLRLTKEPVELRVVVNNAAESARTFIDARKHEFSVSLPTASIWVEADPFRLEQIVVNLLNNAAKYTYTGGLIRLSVGQEGDEAVIRVKDNGVGIAPALLPHIFELFTQVDGSLGRSYGGLGIGLALARNLVEMHDGRLQATSAGLGTGCEFTVKLPLLHNHALPAVKTMLKPGQPAGQSLHILVVEDNVDAADSLSLLLRLHGHEVQVARTGPSAIEMAAADRPDLILLDIGLPGMDGYQVAKHLRELPDFAGVTICALTGFTPSEADRQRQHETGFNHYYIKPLSLEILLELCKTIVPASPHE</sequence>
<dbReference type="SUPFAM" id="SSF55785">
    <property type="entry name" value="PYP-like sensor domain (PAS domain)"/>
    <property type="match status" value="1"/>
</dbReference>
<dbReference type="InterPro" id="IPR001789">
    <property type="entry name" value="Sig_transdc_resp-reg_receiver"/>
</dbReference>
<evidence type="ECO:0000256" key="6">
    <source>
        <dbReference type="PROSITE-ProRule" id="PRU00169"/>
    </source>
</evidence>
<dbReference type="GO" id="GO:0000155">
    <property type="term" value="F:phosphorelay sensor kinase activity"/>
    <property type="evidence" value="ECO:0007669"/>
    <property type="project" value="InterPro"/>
</dbReference>
<dbReference type="EC" id="2.7.13.3" evidence="2"/>
<dbReference type="Proteomes" id="UP000315017">
    <property type="component" value="Chromosome"/>
</dbReference>
<dbReference type="PANTHER" id="PTHR43547">
    <property type="entry name" value="TWO-COMPONENT HISTIDINE KINASE"/>
    <property type="match status" value="1"/>
</dbReference>
<dbReference type="CDD" id="cd00130">
    <property type="entry name" value="PAS"/>
    <property type="match status" value="1"/>
</dbReference>
<evidence type="ECO:0000259" key="10">
    <source>
        <dbReference type="PROSITE" id="PS50113"/>
    </source>
</evidence>